<comment type="cofactor">
    <cofactor evidence="1">
        <name>Mg(2+)</name>
        <dbReference type="ChEBI" id="CHEBI:18420"/>
    </cofactor>
</comment>
<keyword evidence="4" id="KW-0479">Metal-binding</keyword>
<dbReference type="AlphaFoldDB" id="A0A081DC75"/>
<evidence type="ECO:0000256" key="1">
    <source>
        <dbReference type="ARBA" id="ARBA00001946"/>
    </source>
</evidence>
<dbReference type="SUPFAM" id="SSF56322">
    <property type="entry name" value="ADC synthase"/>
    <property type="match status" value="1"/>
</dbReference>
<gene>
    <name evidence="11" type="ORF">JCM19296_2118</name>
</gene>
<dbReference type="PRINTS" id="PR00095">
    <property type="entry name" value="ANTSNTHASEI"/>
</dbReference>
<evidence type="ECO:0000259" key="9">
    <source>
        <dbReference type="Pfam" id="PF00425"/>
    </source>
</evidence>
<keyword evidence="6 11" id="KW-0456">Lyase</keyword>
<evidence type="ECO:0000313" key="12">
    <source>
        <dbReference type="Proteomes" id="UP000028980"/>
    </source>
</evidence>
<dbReference type="Gene3D" id="3.60.120.10">
    <property type="entry name" value="Anthranilate synthase"/>
    <property type="match status" value="1"/>
</dbReference>
<evidence type="ECO:0000256" key="3">
    <source>
        <dbReference type="ARBA" id="ARBA00020653"/>
    </source>
</evidence>
<evidence type="ECO:0000313" key="11">
    <source>
        <dbReference type="EMBL" id="GAK76521.1"/>
    </source>
</evidence>
<dbReference type="Pfam" id="PF04715">
    <property type="entry name" value="Anth_synt_I_N"/>
    <property type="match status" value="1"/>
</dbReference>
<comment type="subunit">
    <text evidence="2">Heterotetramer consisting of two non-identical subunits: a beta subunit (TrpG) and a large alpha subunit (TrpE).</text>
</comment>
<sequence>MHKHKAKTTQESILADMLTPVAIYMRLRDKYPGSILLESNEYGERSNSYSFICCNPIAQFSVTNSSIESQYPDGSSEQSSFNSSYDLAAGLTQFKNSFSHTDSDFPFPNHGLFGYLGYDAVQLFESLEFRFRESEKNIPLAHYQVFQNVMVFDHYHNQLHVFEHLYDGKKPKINELLSVIKHKDVAQYSFNTTDNETSEMSDDDFKKLVEKGKEHCRRGDVFQIVLSRKFSQNFQGDDFNVYRELRAINPSPYLFYFDYGNFRIFGSSPEAQLIIKENHASIQPIAGTYKRTGNDSADLKAAEDLKKDPKETAEHVMLVDLARNDLSRHARNVAVTDYQNIHFYSHVIHMVSKVTGLINEEDKIQLIGGDTFPAGTLSGAPKYKAMQLIDTYENSSRSFYGGAIGYLGFNGDFNHAIIIRSILSQGKTLNFRAGAGVVVHSNIDDETQEVYNKTNALRKAINQATQNHSTK</sequence>
<dbReference type="GO" id="GO:0046872">
    <property type="term" value="F:metal ion binding"/>
    <property type="evidence" value="ECO:0007669"/>
    <property type="project" value="UniProtKB-KW"/>
</dbReference>
<dbReference type="InterPro" id="IPR005801">
    <property type="entry name" value="ADC_synthase"/>
</dbReference>
<feature type="domain" description="Anthranilate synthase component I N-terminal" evidence="10">
    <location>
        <begin position="16"/>
        <end position="161"/>
    </location>
</feature>
<protein>
    <recommendedName>
        <fullName evidence="3">Anthranilate synthase component 1</fullName>
    </recommendedName>
</protein>
<evidence type="ECO:0000256" key="4">
    <source>
        <dbReference type="ARBA" id="ARBA00022723"/>
    </source>
</evidence>
<evidence type="ECO:0000256" key="8">
    <source>
        <dbReference type="ARBA" id="ARBA00047683"/>
    </source>
</evidence>
<reference evidence="11 12" key="1">
    <citation type="journal article" date="2014" name="Genome Announc.">
        <title>Draft Genome Sequences of Marine Flavobacterium Nonlabens Strains NR17, NR24, NR27, NR32, NR33, and Ara13.</title>
        <authorList>
            <person name="Nakanishi M."/>
            <person name="Meirelles P."/>
            <person name="Suzuki R."/>
            <person name="Takatani N."/>
            <person name="Mino S."/>
            <person name="Suda W."/>
            <person name="Oshima K."/>
            <person name="Hattori M."/>
            <person name="Ohkuma M."/>
            <person name="Hosokawa M."/>
            <person name="Miyashita K."/>
            <person name="Thompson F.L."/>
            <person name="Niwa A."/>
            <person name="Sawabe T."/>
            <person name="Sawabe T."/>
        </authorList>
    </citation>
    <scope>NUCLEOTIDE SEQUENCE [LARGE SCALE GENOMIC DNA]</scope>
    <source>
        <strain evidence="12">JCM19296</strain>
    </source>
</reference>
<evidence type="ECO:0000256" key="7">
    <source>
        <dbReference type="ARBA" id="ARBA00025634"/>
    </source>
</evidence>
<dbReference type="GO" id="GO:0004049">
    <property type="term" value="F:anthranilate synthase activity"/>
    <property type="evidence" value="ECO:0007669"/>
    <property type="project" value="UniProtKB-EC"/>
</dbReference>
<dbReference type="InterPro" id="IPR019999">
    <property type="entry name" value="Anth_synth_I-like"/>
</dbReference>
<dbReference type="Pfam" id="PF00425">
    <property type="entry name" value="Chorismate_bind"/>
    <property type="match status" value="1"/>
</dbReference>
<dbReference type="InterPro" id="IPR015890">
    <property type="entry name" value="Chorismate_C"/>
</dbReference>
<comment type="function">
    <text evidence="7">Part of a heterotetrameric complex that catalyzes the two-step biosynthesis of anthranilate, an intermediate in the biosynthesis of L-tryptophan. In the first step, the glutamine-binding beta subunit (TrpG) of anthranilate synthase (AS) provides the glutamine amidotransferase activity which generates ammonia as a substrate that, along with chorismate, is used in the second step, catalyzed by the large alpha subunit of AS (TrpE) to produce anthranilate. In the absence of TrpG, TrpE can synthesize anthranilate directly from chorismate and high concentrations of ammonia.</text>
</comment>
<dbReference type="GO" id="GO:0000162">
    <property type="term" value="P:L-tryptophan biosynthetic process"/>
    <property type="evidence" value="ECO:0007669"/>
    <property type="project" value="TreeGrafter"/>
</dbReference>
<accession>A0A081DC75</accession>
<evidence type="ECO:0000256" key="5">
    <source>
        <dbReference type="ARBA" id="ARBA00022842"/>
    </source>
</evidence>
<dbReference type="InterPro" id="IPR006805">
    <property type="entry name" value="Anth_synth_I_N"/>
</dbReference>
<evidence type="ECO:0000256" key="6">
    <source>
        <dbReference type="ARBA" id="ARBA00023239"/>
    </source>
</evidence>
<dbReference type="PANTHER" id="PTHR11236:SF48">
    <property type="entry name" value="ISOCHORISMATE SYNTHASE MENF"/>
    <property type="match status" value="1"/>
</dbReference>
<dbReference type="Proteomes" id="UP000028980">
    <property type="component" value="Unassembled WGS sequence"/>
</dbReference>
<proteinExistence type="predicted"/>
<evidence type="ECO:0000259" key="10">
    <source>
        <dbReference type="Pfam" id="PF04715"/>
    </source>
</evidence>
<organism evidence="11 12">
    <name type="scientific">Nonlabens ulvanivorans</name>
    <name type="common">Persicivirga ulvanivorans</name>
    <dbReference type="NCBI Taxonomy" id="906888"/>
    <lineage>
        <taxon>Bacteria</taxon>
        <taxon>Pseudomonadati</taxon>
        <taxon>Bacteroidota</taxon>
        <taxon>Flavobacteriia</taxon>
        <taxon>Flavobacteriales</taxon>
        <taxon>Flavobacteriaceae</taxon>
        <taxon>Nonlabens</taxon>
    </lineage>
</organism>
<evidence type="ECO:0000256" key="2">
    <source>
        <dbReference type="ARBA" id="ARBA00011575"/>
    </source>
</evidence>
<dbReference type="PANTHER" id="PTHR11236">
    <property type="entry name" value="AMINOBENZOATE/ANTHRANILATE SYNTHASE"/>
    <property type="match status" value="1"/>
</dbReference>
<dbReference type="EMBL" id="BBLG01000004">
    <property type="protein sequence ID" value="GAK76521.1"/>
    <property type="molecule type" value="Genomic_DNA"/>
</dbReference>
<name>A0A081DC75_NONUL</name>
<keyword evidence="5" id="KW-0460">Magnesium</keyword>
<comment type="catalytic activity">
    <reaction evidence="8">
        <text>chorismate + L-glutamine = anthranilate + pyruvate + L-glutamate + H(+)</text>
        <dbReference type="Rhea" id="RHEA:21732"/>
        <dbReference type="ChEBI" id="CHEBI:15361"/>
        <dbReference type="ChEBI" id="CHEBI:15378"/>
        <dbReference type="ChEBI" id="CHEBI:16567"/>
        <dbReference type="ChEBI" id="CHEBI:29748"/>
        <dbReference type="ChEBI" id="CHEBI:29985"/>
        <dbReference type="ChEBI" id="CHEBI:58359"/>
        <dbReference type="EC" id="4.1.3.27"/>
    </reaction>
</comment>
<feature type="domain" description="Chorismate-utilising enzyme C-terminal" evidence="9">
    <location>
        <begin position="202"/>
        <end position="453"/>
    </location>
</feature>
<comment type="caution">
    <text evidence="11">The sequence shown here is derived from an EMBL/GenBank/DDBJ whole genome shotgun (WGS) entry which is preliminary data.</text>
</comment>